<proteinExistence type="inferred from homology"/>
<dbReference type="EMBL" id="AYUF01000489">
    <property type="protein sequence ID" value="ETK01231.1"/>
    <property type="molecule type" value="Genomic_DNA"/>
</dbReference>
<keyword evidence="5" id="KW-0804">Transcription</keyword>
<keyword evidence="3" id="KW-0694">RNA-binding</keyword>
<dbReference type="Proteomes" id="UP000018837">
    <property type="component" value="Unassembled WGS sequence"/>
</dbReference>
<comment type="similarity">
    <text evidence="1">Belongs to the NusB family.</text>
</comment>
<evidence type="ECO:0000256" key="5">
    <source>
        <dbReference type="ARBA" id="ARBA00023163"/>
    </source>
</evidence>
<dbReference type="GO" id="GO:0003723">
    <property type="term" value="F:RNA binding"/>
    <property type="evidence" value="ECO:0007669"/>
    <property type="project" value="UniProtKB-KW"/>
</dbReference>
<evidence type="ECO:0000256" key="1">
    <source>
        <dbReference type="ARBA" id="ARBA00005952"/>
    </source>
</evidence>
<dbReference type="InterPro" id="IPR011605">
    <property type="entry name" value="NusB_fam"/>
</dbReference>
<dbReference type="PANTHER" id="PTHR11078">
    <property type="entry name" value="N UTILIZATION SUBSTANCE PROTEIN B-RELATED"/>
    <property type="match status" value="1"/>
</dbReference>
<evidence type="ECO:0000313" key="7">
    <source>
        <dbReference type="EMBL" id="ETK01231.1"/>
    </source>
</evidence>
<dbReference type="InterPro" id="IPR006027">
    <property type="entry name" value="NusB_RsmB_TIM44"/>
</dbReference>
<dbReference type="AlphaFoldDB" id="W2C464"/>
<evidence type="ECO:0000313" key="8">
    <source>
        <dbReference type="Proteomes" id="UP000018837"/>
    </source>
</evidence>
<dbReference type="NCBIfam" id="TIGR01951">
    <property type="entry name" value="nusB"/>
    <property type="match status" value="1"/>
</dbReference>
<evidence type="ECO:0000256" key="3">
    <source>
        <dbReference type="ARBA" id="ARBA00022884"/>
    </source>
</evidence>
<keyword evidence="4" id="KW-0805">Transcription regulation</keyword>
<dbReference type="PANTHER" id="PTHR11078:SF3">
    <property type="entry name" value="ANTITERMINATION NUSB DOMAIN-CONTAINING PROTEIN"/>
    <property type="match status" value="1"/>
</dbReference>
<reference evidence="7 8" key="1">
    <citation type="submission" date="2013-11" db="EMBL/GenBank/DDBJ databases">
        <title>Single cell genomics of uncultured Tannerella BU063 (oral taxon 286).</title>
        <authorList>
            <person name="Beall C.J."/>
            <person name="Campbell A.G."/>
            <person name="Griffen A.L."/>
            <person name="Podar M."/>
            <person name="Leys E.J."/>
        </authorList>
    </citation>
    <scope>NUCLEOTIDE SEQUENCE [LARGE SCALE GENOMIC DNA]</scope>
    <source>
        <strain evidence="7">Cell 2</strain>
    </source>
</reference>
<organism evidence="7 8">
    <name type="scientific">Tannerella sp. oral taxon BU063 isolate Cell 2</name>
    <dbReference type="NCBI Taxonomy" id="1411148"/>
    <lineage>
        <taxon>Bacteria</taxon>
        <taxon>Pseudomonadati</taxon>
        <taxon>Bacteroidota</taxon>
        <taxon>Bacteroidia</taxon>
        <taxon>Bacteroidales</taxon>
        <taxon>Tannerellaceae</taxon>
        <taxon>Tannerella</taxon>
    </lineage>
</organism>
<dbReference type="GO" id="GO:0006353">
    <property type="term" value="P:DNA-templated transcription termination"/>
    <property type="evidence" value="ECO:0007669"/>
    <property type="project" value="InterPro"/>
</dbReference>
<keyword evidence="2" id="KW-0889">Transcription antitermination</keyword>
<feature type="domain" description="NusB/RsmB/TIM44" evidence="6">
    <location>
        <begin position="205"/>
        <end position="296"/>
    </location>
</feature>
<name>W2C464_9BACT</name>
<sequence length="325" mass="38017">MINRVLIRIKVLQILFAYQQNGSNDLKLAENELLLSLRRSYDLYYYFLLLIVEVTHLQERRLDMRRNRYRPAEEDLRPNTRLVDNRFARQIESNLALQAYVKEHGISWANETDFVKSVLDLILGSEIYAQYLGAKTDSYEVDRDFWRAVFRRLICGNESLEDALEDISIYWNDDIEIIETFVIKTIKYSTAADGPNRLLLPMFKDAEDRDYAIRLLHLTMLRGQEYLARIDRHLKNWESDRVASMDRLIMQMAVAELINFPTIPVNVTLNEYIDAAKYYSTPKSSTFINGILDAVVQDLKEENKLVKVPLAKGARKDTDDDDDDE</sequence>
<comment type="caution">
    <text evidence="7">The sequence shown here is derived from an EMBL/GenBank/DDBJ whole genome shotgun (WGS) entry which is preliminary data.</text>
</comment>
<evidence type="ECO:0000256" key="2">
    <source>
        <dbReference type="ARBA" id="ARBA00022814"/>
    </source>
</evidence>
<dbReference type="GO" id="GO:0005829">
    <property type="term" value="C:cytosol"/>
    <property type="evidence" value="ECO:0007669"/>
    <property type="project" value="TreeGrafter"/>
</dbReference>
<dbReference type="Gene3D" id="1.10.940.10">
    <property type="entry name" value="NusB-like"/>
    <property type="match status" value="1"/>
</dbReference>
<evidence type="ECO:0000256" key="4">
    <source>
        <dbReference type="ARBA" id="ARBA00023015"/>
    </source>
</evidence>
<gene>
    <name evidence="7" type="ORF">N425_11120</name>
</gene>
<dbReference type="SUPFAM" id="SSF48013">
    <property type="entry name" value="NusB-like"/>
    <property type="match status" value="1"/>
</dbReference>
<accession>W2C464</accession>
<evidence type="ECO:0000259" key="6">
    <source>
        <dbReference type="Pfam" id="PF01029"/>
    </source>
</evidence>
<dbReference type="GO" id="GO:0031564">
    <property type="term" value="P:transcription antitermination"/>
    <property type="evidence" value="ECO:0007669"/>
    <property type="project" value="UniProtKB-KW"/>
</dbReference>
<dbReference type="InterPro" id="IPR035926">
    <property type="entry name" value="NusB-like_sf"/>
</dbReference>
<protein>
    <submittedName>
        <fullName evidence="7">Nitrogen utilization substance protein</fullName>
    </submittedName>
</protein>
<dbReference type="PATRIC" id="fig|1411148.3.peg.1812"/>
<dbReference type="Pfam" id="PF01029">
    <property type="entry name" value="NusB"/>
    <property type="match status" value="1"/>
</dbReference>